<accession>A0A364MT79</accession>
<protein>
    <submittedName>
        <fullName evidence="2">Uncharacterized protein</fullName>
    </submittedName>
</protein>
<comment type="caution">
    <text evidence="2">The sequence shown here is derived from an EMBL/GenBank/DDBJ whole genome shotgun (WGS) entry which is preliminary data.</text>
</comment>
<evidence type="ECO:0000256" key="1">
    <source>
        <dbReference type="SAM" id="MobiDB-lite"/>
    </source>
</evidence>
<dbReference type="Proteomes" id="UP000249619">
    <property type="component" value="Unassembled WGS sequence"/>
</dbReference>
<evidence type="ECO:0000313" key="3">
    <source>
        <dbReference type="Proteomes" id="UP000249619"/>
    </source>
</evidence>
<name>A0A364MT79_STELY</name>
<organism evidence="2 3">
    <name type="scientific">Stemphylium lycopersici</name>
    <name type="common">Tomato gray leaf spot disease fungus</name>
    <name type="synonym">Thyrospora lycopersici</name>
    <dbReference type="NCBI Taxonomy" id="183478"/>
    <lineage>
        <taxon>Eukaryota</taxon>
        <taxon>Fungi</taxon>
        <taxon>Dikarya</taxon>
        <taxon>Ascomycota</taxon>
        <taxon>Pezizomycotina</taxon>
        <taxon>Dothideomycetes</taxon>
        <taxon>Pleosporomycetidae</taxon>
        <taxon>Pleosporales</taxon>
        <taxon>Pleosporineae</taxon>
        <taxon>Pleosporaceae</taxon>
        <taxon>Stemphylium</taxon>
    </lineage>
</organism>
<dbReference type="AlphaFoldDB" id="A0A364MT79"/>
<evidence type="ECO:0000313" key="2">
    <source>
        <dbReference type="EMBL" id="RAR02753.1"/>
    </source>
</evidence>
<dbReference type="EMBL" id="QGDH01000205">
    <property type="protein sequence ID" value="RAR02753.1"/>
    <property type="molecule type" value="Genomic_DNA"/>
</dbReference>
<proteinExistence type="predicted"/>
<sequence>MSTYPSNINKLDLVRHPSLRYPAVIVSSRPPRTATETAPFVRGPVLDADFVHITANVLAHSDSVYVAREVEGLPVGPRVVDGAVSGEGQQGGEEEEEGRWEMPVHGNSVWARFLPGLLGLLGLWMGAEGSRLDRVASSASLHPEPLA</sequence>
<gene>
    <name evidence="2" type="ORF">DDE83_008481</name>
</gene>
<reference evidence="3" key="1">
    <citation type="submission" date="2018-05" db="EMBL/GenBank/DDBJ databases">
        <title>Draft genome sequence of Stemphylium lycopersici strain CIDEFI 213.</title>
        <authorList>
            <person name="Medina R."/>
            <person name="Franco M.E.E."/>
            <person name="Lucentini C.G."/>
            <person name="Saparrat M.C.N."/>
            <person name="Balatti P.A."/>
        </authorList>
    </citation>
    <scope>NUCLEOTIDE SEQUENCE [LARGE SCALE GENOMIC DNA]</scope>
    <source>
        <strain evidence="3">CIDEFI 213</strain>
    </source>
</reference>
<keyword evidence="3" id="KW-1185">Reference proteome</keyword>
<feature type="region of interest" description="Disordered" evidence="1">
    <location>
        <begin position="78"/>
        <end position="100"/>
    </location>
</feature>